<dbReference type="Proteomes" id="UP000295135">
    <property type="component" value="Unassembled WGS sequence"/>
</dbReference>
<dbReference type="OrthoDB" id="9786347at2"/>
<gene>
    <name evidence="4" type="ORF">EDC61_10185</name>
</gene>
<comment type="similarity">
    <text evidence="2">Belongs to the DsrC/TusE family.</text>
</comment>
<evidence type="ECO:0000313" key="5">
    <source>
        <dbReference type="Proteomes" id="UP000295135"/>
    </source>
</evidence>
<keyword evidence="5" id="KW-1185">Reference proteome</keyword>
<organism evidence="4 5">
    <name type="scientific">Sulfuritortus calidifontis</name>
    <dbReference type="NCBI Taxonomy" id="1914471"/>
    <lineage>
        <taxon>Bacteria</taxon>
        <taxon>Pseudomonadati</taxon>
        <taxon>Pseudomonadota</taxon>
        <taxon>Betaproteobacteria</taxon>
        <taxon>Nitrosomonadales</taxon>
        <taxon>Thiobacillaceae</taxon>
        <taxon>Sulfuritortus</taxon>
    </lineage>
</organism>
<dbReference type="NCBIfam" id="TIGR03342">
    <property type="entry name" value="dsrC_tusE_dsvC"/>
    <property type="match status" value="1"/>
</dbReference>
<proteinExistence type="inferred from homology"/>
<dbReference type="GO" id="GO:0005737">
    <property type="term" value="C:cytoplasm"/>
    <property type="evidence" value="ECO:0007669"/>
    <property type="project" value="UniProtKB-SubCell"/>
</dbReference>
<dbReference type="SUPFAM" id="SSF69721">
    <property type="entry name" value="DsrC, the gamma subunit of dissimilatory sulfite reductase"/>
    <property type="match status" value="1"/>
</dbReference>
<dbReference type="EMBL" id="SLZY01000001">
    <property type="protein sequence ID" value="TCS73863.1"/>
    <property type="molecule type" value="Genomic_DNA"/>
</dbReference>
<keyword evidence="3" id="KW-0963">Cytoplasm</keyword>
<dbReference type="Pfam" id="PF04358">
    <property type="entry name" value="DsrC"/>
    <property type="match status" value="1"/>
</dbReference>
<dbReference type="InterPro" id="IPR042072">
    <property type="entry name" value="DsrC-like_C"/>
</dbReference>
<dbReference type="InterPro" id="IPR007453">
    <property type="entry name" value="DsrC/TusE"/>
</dbReference>
<protein>
    <submittedName>
        <fullName evidence="4">tRNA 2-thiouridine synthesizing protein E</fullName>
    </submittedName>
</protein>
<dbReference type="PANTHER" id="PTHR37010:SF1">
    <property type="entry name" value="SULFURTRANSFERASE TUSE"/>
    <property type="match status" value="1"/>
</dbReference>
<evidence type="ECO:0000313" key="4">
    <source>
        <dbReference type="EMBL" id="TCS73863.1"/>
    </source>
</evidence>
<dbReference type="Gene3D" id="1.10.10.370">
    <property type="entry name" value="DsrC-like protein, C-terminal domain"/>
    <property type="match status" value="1"/>
</dbReference>
<name>A0A4R3JYI0_9PROT</name>
<dbReference type="PIRSF" id="PIRSF006223">
    <property type="entry name" value="DsrC_TusE"/>
    <property type="match status" value="1"/>
</dbReference>
<evidence type="ECO:0000256" key="2">
    <source>
        <dbReference type="ARBA" id="ARBA00005718"/>
    </source>
</evidence>
<reference evidence="4 5" key="1">
    <citation type="submission" date="2019-03" db="EMBL/GenBank/DDBJ databases">
        <title>Genomic Encyclopedia of Type Strains, Phase IV (KMG-IV): sequencing the most valuable type-strain genomes for metagenomic binning, comparative biology and taxonomic classification.</title>
        <authorList>
            <person name="Goeker M."/>
        </authorList>
    </citation>
    <scope>NUCLEOTIDE SEQUENCE [LARGE SCALE GENOMIC DNA]</scope>
    <source>
        <strain evidence="4 5">DSM 103923</strain>
    </source>
</reference>
<dbReference type="AlphaFoldDB" id="A0A4R3JYI0"/>
<comment type="subcellular location">
    <subcellularLocation>
        <location evidence="1">Cytoplasm</location>
    </subcellularLocation>
</comment>
<dbReference type="RefSeq" id="WP_126459739.1">
    <property type="nucleotide sequence ID" value="NZ_AP018721.1"/>
</dbReference>
<evidence type="ECO:0000256" key="3">
    <source>
        <dbReference type="ARBA" id="ARBA00022490"/>
    </source>
</evidence>
<evidence type="ECO:0000256" key="1">
    <source>
        <dbReference type="ARBA" id="ARBA00004496"/>
    </source>
</evidence>
<dbReference type="InterPro" id="IPR025526">
    <property type="entry name" value="DsrC-like_dom_sf"/>
</dbReference>
<sequence length="110" mass="12780">MGYVLNGEELEVDDEDFLTEPNFSDEIVPIIAEAEGIKLTDDHWTVIRFMRERYQEDGHTPNFRNMVAMLEEQDDSIDWKKKLYELFPKQPNRQSAKVAGLPKPFGKGGY</sequence>
<accession>A0A4R3JYI0</accession>
<comment type="caution">
    <text evidence="4">The sequence shown here is derived from an EMBL/GenBank/DDBJ whole genome shotgun (WGS) entry which is preliminary data.</text>
</comment>
<dbReference type="GO" id="GO:0002143">
    <property type="term" value="P:tRNA wobble position uridine thiolation"/>
    <property type="evidence" value="ECO:0007669"/>
    <property type="project" value="TreeGrafter"/>
</dbReference>
<dbReference type="GO" id="GO:0097163">
    <property type="term" value="F:sulfur carrier activity"/>
    <property type="evidence" value="ECO:0007669"/>
    <property type="project" value="TreeGrafter"/>
</dbReference>
<dbReference type="PANTHER" id="PTHR37010">
    <property type="entry name" value="SULFURTRANSFERASE TUSE"/>
    <property type="match status" value="1"/>
</dbReference>